<sequence>MSAFAAKRKARKIQVADDDGEVGAPVAVEEEASNGPSLSPASIKFGKRSFKSSSLRRSININDDDIAGSTTTATAIEEDAGEPVVIRPSLGRSGSTKLKKKSSSSRLSFGPGESLGDGGGDVEVFTPKKSTLGQRAAENNAFRKSLSGILPSRTFGGEEERPRYSKEYLDELQSSTPNTPQNLSSLRIQDDEMELDPSELEGALVVPSTEIALPTAASLGHIPSEAEIREKKERRARLAVEGGAYDEDDEESGYISLAPRKKKEETRLIAEDEDLGEGYDEFVEDGGLSLGKRAEREAKKRHRQEMAELINTAEADSDEDDSDSDAERKAAYEEAQTRAAMDGLHRTDGGYDDLNMSTGIIIPKMKPLPDLGECLAKMRDLVQGMEDQVMQKRKRIGLLEKEKEEILTREKEVQDILDQAGAKYQSVMGSTVDAAKLVSQSPLRPPGMHDLPTERGLESFGTTPTTRPDIDNDA</sequence>
<dbReference type="PANTHER" id="PTHR12214:SF0">
    <property type="entry name" value="LD29489P"/>
    <property type="match status" value="1"/>
</dbReference>
<dbReference type="AlphaFoldDB" id="R8B9K9"/>
<dbReference type="GeneID" id="19329404"/>
<gene>
    <name evidence="5" type="ORF">UCRPA7_8543</name>
</gene>
<name>R8B9K9_PHAM7</name>
<keyword evidence="2" id="KW-0539">Nucleus</keyword>
<evidence type="ECO:0008006" key="7">
    <source>
        <dbReference type="Google" id="ProtNLM"/>
    </source>
</evidence>
<dbReference type="Pfam" id="PF15458">
    <property type="entry name" value="NTR2"/>
    <property type="match status" value="1"/>
</dbReference>
<feature type="region of interest" description="Disordered" evidence="4">
    <location>
        <begin position="290"/>
        <end position="348"/>
    </location>
</feature>
<proteinExistence type="predicted"/>
<dbReference type="KEGG" id="tmn:UCRPA7_8543"/>
<organism evidence="5 6">
    <name type="scientific">Phaeoacremonium minimum (strain UCR-PA7)</name>
    <name type="common">Esca disease fungus</name>
    <name type="synonym">Togninia minima</name>
    <dbReference type="NCBI Taxonomy" id="1286976"/>
    <lineage>
        <taxon>Eukaryota</taxon>
        <taxon>Fungi</taxon>
        <taxon>Dikarya</taxon>
        <taxon>Ascomycota</taxon>
        <taxon>Pezizomycotina</taxon>
        <taxon>Sordariomycetes</taxon>
        <taxon>Sordariomycetidae</taxon>
        <taxon>Togniniales</taxon>
        <taxon>Togniniaceae</taxon>
        <taxon>Phaeoacremonium</taxon>
    </lineage>
</organism>
<accession>R8B9K9</accession>
<dbReference type="InterPro" id="IPR028211">
    <property type="entry name" value="Ntr2"/>
</dbReference>
<dbReference type="PANTHER" id="PTHR12214">
    <property type="entry name" value="GC-RICH SEQUENCE DNA-BINDING FACTOR"/>
    <property type="match status" value="1"/>
</dbReference>
<dbReference type="GO" id="GO:0003677">
    <property type="term" value="F:DNA binding"/>
    <property type="evidence" value="ECO:0007669"/>
    <property type="project" value="InterPro"/>
</dbReference>
<feature type="region of interest" description="Disordered" evidence="4">
    <location>
        <begin position="64"/>
        <end position="123"/>
    </location>
</feature>
<evidence type="ECO:0000256" key="2">
    <source>
        <dbReference type="ARBA" id="ARBA00023242"/>
    </source>
</evidence>
<comment type="subcellular location">
    <subcellularLocation>
        <location evidence="1">Nucleus</location>
    </subcellularLocation>
</comment>
<keyword evidence="6" id="KW-1185">Reference proteome</keyword>
<dbReference type="GO" id="GO:0000390">
    <property type="term" value="P:spliceosomal complex disassembly"/>
    <property type="evidence" value="ECO:0007669"/>
    <property type="project" value="InterPro"/>
</dbReference>
<evidence type="ECO:0000313" key="6">
    <source>
        <dbReference type="Proteomes" id="UP000014074"/>
    </source>
</evidence>
<dbReference type="Proteomes" id="UP000014074">
    <property type="component" value="Unassembled WGS sequence"/>
</dbReference>
<evidence type="ECO:0000256" key="1">
    <source>
        <dbReference type="ARBA" id="ARBA00004123"/>
    </source>
</evidence>
<reference evidence="6" key="1">
    <citation type="journal article" date="2013" name="Genome Announc.">
        <title>Draft genome sequence of the ascomycete Phaeoacremonium aleophilum strain UCR-PA7, a causal agent of the esca disease complex in grapevines.</title>
        <authorList>
            <person name="Blanco-Ulate B."/>
            <person name="Rolshausen P."/>
            <person name="Cantu D."/>
        </authorList>
    </citation>
    <scope>NUCLEOTIDE SEQUENCE [LARGE SCALE GENOMIC DNA]</scope>
    <source>
        <strain evidence="6">UCR-PA7</strain>
    </source>
</reference>
<dbReference type="HOGENOM" id="CLU_031138_0_0_1"/>
<keyword evidence="3" id="KW-0175">Coiled coil</keyword>
<feature type="compositionally biased region" description="Basic and acidic residues" evidence="4">
    <location>
        <begin position="325"/>
        <end position="336"/>
    </location>
</feature>
<feature type="coiled-coil region" evidence="3">
    <location>
        <begin position="375"/>
        <end position="419"/>
    </location>
</feature>
<dbReference type="eggNOG" id="ENOG502S5MV">
    <property type="taxonomic scope" value="Eukaryota"/>
</dbReference>
<protein>
    <recommendedName>
        <fullName evidence="7">Nineteen complex-related protein 2-domain-containing protein</fullName>
    </recommendedName>
</protein>
<feature type="region of interest" description="Disordered" evidence="4">
    <location>
        <begin position="439"/>
        <end position="474"/>
    </location>
</feature>
<dbReference type="GO" id="GO:0071008">
    <property type="term" value="C:U2-type post-mRNA release spliceosomal complex"/>
    <property type="evidence" value="ECO:0007669"/>
    <property type="project" value="InterPro"/>
</dbReference>
<evidence type="ECO:0000313" key="5">
    <source>
        <dbReference type="EMBL" id="EON95972.1"/>
    </source>
</evidence>
<feature type="compositionally biased region" description="Acidic residues" evidence="4">
    <location>
        <begin position="315"/>
        <end position="324"/>
    </location>
</feature>
<dbReference type="InterPro" id="IPR012890">
    <property type="entry name" value="GCFC2-like"/>
</dbReference>
<dbReference type="OrthoDB" id="429427at2759"/>
<evidence type="ECO:0000256" key="4">
    <source>
        <dbReference type="SAM" id="MobiDB-lite"/>
    </source>
</evidence>
<evidence type="ECO:0000256" key="3">
    <source>
        <dbReference type="SAM" id="Coils"/>
    </source>
</evidence>
<dbReference type="EMBL" id="KB933365">
    <property type="protein sequence ID" value="EON95972.1"/>
    <property type="molecule type" value="Genomic_DNA"/>
</dbReference>
<dbReference type="RefSeq" id="XP_007919246.1">
    <property type="nucleotide sequence ID" value="XM_007921055.1"/>
</dbReference>